<dbReference type="AlphaFoldDB" id="A0A3Q3B5E0"/>
<evidence type="ECO:0000313" key="3">
    <source>
        <dbReference type="Proteomes" id="UP000264800"/>
    </source>
</evidence>
<dbReference type="Proteomes" id="UP000264800">
    <property type="component" value="Unplaced"/>
</dbReference>
<evidence type="ECO:0000256" key="1">
    <source>
        <dbReference type="SAM" id="MobiDB-lite"/>
    </source>
</evidence>
<feature type="compositionally biased region" description="Basic residues" evidence="1">
    <location>
        <begin position="69"/>
        <end position="79"/>
    </location>
</feature>
<keyword evidence="3" id="KW-1185">Reference proteome</keyword>
<feature type="region of interest" description="Disordered" evidence="1">
    <location>
        <begin position="1"/>
        <end position="79"/>
    </location>
</feature>
<feature type="compositionally biased region" description="Basic residues" evidence="1">
    <location>
        <begin position="378"/>
        <end position="389"/>
    </location>
</feature>
<name>A0A3Q3B5E0_KRYMA</name>
<dbReference type="GeneTree" id="ENSGT00940000177074"/>
<sequence>MPRRGRRSEAAKLRWKKMDLEPDIAKPRTPPPTRRAWTPTQSPEKKMPHAMVCQDQPRRPSTSLGSRRGTGHHHRVRKWPASRVTRRCLKLVLPAKAPEKKFALLVGDSHLRAVVDGFVTLPETDFSLGVLASPGASAEELRLEVLDADFTRAPDVVCLLAPSNNLTASRTVEKAGEDFGRLLNTIGKLCANVVVVDFPPHLVVEEKLQQSLRQEFHRVAAQRGVPYLPVTEHFPLSSLQLWSKDGVHLSDSPGMEILAQLLWAAICSLLEVSAPKSPTTAPPPVTAPPLVTAPPPVTASPPVVRRPAPRLVVVGEVAPWRPSNPFDWSVVRGGQKGGLLDSSIPTNPVWFSPTVLKEMDRLVPVSGLDAPLPPFSPRGKKKASVRRHPRPDPSKQRPEEQQSSKAQRRGPAVTGKA</sequence>
<dbReference type="SUPFAM" id="SSF52266">
    <property type="entry name" value="SGNH hydrolase"/>
    <property type="match status" value="1"/>
</dbReference>
<feature type="region of interest" description="Disordered" evidence="1">
    <location>
        <begin position="367"/>
        <end position="417"/>
    </location>
</feature>
<reference evidence="2" key="2">
    <citation type="submission" date="2025-09" db="UniProtKB">
        <authorList>
            <consortium name="Ensembl"/>
        </authorList>
    </citation>
    <scope>IDENTIFICATION</scope>
</reference>
<dbReference type="Gene3D" id="3.40.50.1110">
    <property type="entry name" value="SGNH hydrolase"/>
    <property type="match status" value="1"/>
</dbReference>
<reference evidence="2" key="1">
    <citation type="submission" date="2025-08" db="UniProtKB">
        <authorList>
            <consortium name="Ensembl"/>
        </authorList>
    </citation>
    <scope>IDENTIFICATION</scope>
</reference>
<proteinExistence type="predicted"/>
<feature type="compositionally biased region" description="Basic and acidic residues" evidence="1">
    <location>
        <begin position="390"/>
        <end position="402"/>
    </location>
</feature>
<accession>A0A3Q3B5E0</accession>
<dbReference type="InterPro" id="IPR036514">
    <property type="entry name" value="SGNH_hydro_sf"/>
</dbReference>
<organism evidence="2 3">
    <name type="scientific">Kryptolebias marmoratus</name>
    <name type="common">Mangrove killifish</name>
    <name type="synonym">Rivulus marmoratus</name>
    <dbReference type="NCBI Taxonomy" id="37003"/>
    <lineage>
        <taxon>Eukaryota</taxon>
        <taxon>Metazoa</taxon>
        <taxon>Chordata</taxon>
        <taxon>Craniata</taxon>
        <taxon>Vertebrata</taxon>
        <taxon>Euteleostomi</taxon>
        <taxon>Actinopterygii</taxon>
        <taxon>Neopterygii</taxon>
        <taxon>Teleostei</taxon>
        <taxon>Neoteleostei</taxon>
        <taxon>Acanthomorphata</taxon>
        <taxon>Ovalentaria</taxon>
        <taxon>Atherinomorphae</taxon>
        <taxon>Cyprinodontiformes</taxon>
        <taxon>Rivulidae</taxon>
        <taxon>Kryptolebias</taxon>
    </lineage>
</organism>
<dbReference type="OMA" id="RETTSPX"/>
<dbReference type="Ensembl" id="ENSKMAT00000024562.1">
    <property type="protein sequence ID" value="ENSKMAP00000024256.1"/>
    <property type="gene ID" value="ENSKMAG00000017971.1"/>
</dbReference>
<evidence type="ECO:0000313" key="2">
    <source>
        <dbReference type="Ensembl" id="ENSKMAP00000024256.1"/>
    </source>
</evidence>
<feature type="compositionally biased region" description="Basic and acidic residues" evidence="1">
    <location>
        <begin position="7"/>
        <end position="26"/>
    </location>
</feature>
<protein>
    <submittedName>
        <fullName evidence="2">Uncharacterized protein</fullName>
    </submittedName>
</protein>